<protein>
    <submittedName>
        <fullName evidence="9">Phenol 2-monooxygenase</fullName>
    </submittedName>
</protein>
<dbReference type="GO" id="GO:0016709">
    <property type="term" value="F:oxidoreductase activity, acting on paired donors, with incorporation or reduction of molecular oxygen, NAD(P)H as one donor, and incorporation of one atom of oxygen"/>
    <property type="evidence" value="ECO:0007669"/>
    <property type="project" value="UniProtKB-ARBA"/>
</dbReference>
<dbReference type="RefSeq" id="WP_048434847.1">
    <property type="nucleotide sequence ID" value="NZ_LWHQ01000043.1"/>
</dbReference>
<dbReference type="NCBIfam" id="NF006144">
    <property type="entry name" value="PRK08294.1"/>
    <property type="match status" value="1"/>
</dbReference>
<feature type="region of interest" description="Disordered" evidence="6">
    <location>
        <begin position="1"/>
        <end position="26"/>
    </location>
</feature>
<proteinExistence type="inferred from homology"/>
<dbReference type="EMBL" id="LWHQ01000043">
    <property type="protein sequence ID" value="OAS20886.1"/>
    <property type="molecule type" value="Genomic_DNA"/>
</dbReference>
<accession>A0A179S7K6</accession>
<dbReference type="AlphaFoldDB" id="A0A179S7K6"/>
<dbReference type="STRING" id="427683.A5481_21310"/>
<dbReference type="GO" id="GO:0071949">
    <property type="term" value="F:FAD binding"/>
    <property type="evidence" value="ECO:0007669"/>
    <property type="project" value="InterPro"/>
</dbReference>
<evidence type="ECO:0000313" key="10">
    <source>
        <dbReference type="Proteomes" id="UP000078316"/>
    </source>
</evidence>
<evidence type="ECO:0000256" key="6">
    <source>
        <dbReference type="SAM" id="MobiDB-lite"/>
    </source>
</evidence>
<reference evidence="9 10" key="1">
    <citation type="submission" date="2016-04" db="EMBL/GenBank/DDBJ databases">
        <authorList>
            <person name="Evans L.H."/>
            <person name="Alamgir A."/>
            <person name="Owens N."/>
            <person name="Weber N.D."/>
            <person name="Virtaneva K."/>
            <person name="Barbian K."/>
            <person name="Babar A."/>
            <person name="Rosenke K."/>
        </authorList>
    </citation>
    <scope>NUCLEOTIDE SEQUENCE [LARGE SCALE GENOMIC DNA]</scope>
    <source>
        <strain evidence="9 10">PMB02</strain>
    </source>
</reference>
<dbReference type="PANTHER" id="PTHR43004">
    <property type="entry name" value="TRK SYSTEM POTASSIUM UPTAKE PROTEIN"/>
    <property type="match status" value="1"/>
</dbReference>
<keyword evidence="4" id="KW-0274">FAD</keyword>
<comment type="caution">
    <text evidence="9">The sequence shown here is derived from an EMBL/GenBank/DDBJ whole genome shotgun (WGS) entry which is preliminary data.</text>
</comment>
<organism evidence="9 10">
    <name type="scientific">Methylobacterium platani</name>
    <dbReference type="NCBI Taxonomy" id="427683"/>
    <lineage>
        <taxon>Bacteria</taxon>
        <taxon>Pseudomonadati</taxon>
        <taxon>Pseudomonadota</taxon>
        <taxon>Alphaproteobacteria</taxon>
        <taxon>Hyphomicrobiales</taxon>
        <taxon>Methylobacteriaceae</taxon>
        <taxon>Methylobacterium</taxon>
    </lineage>
</organism>
<keyword evidence="5" id="KW-0560">Oxidoreductase</keyword>
<dbReference type="InterPro" id="IPR050641">
    <property type="entry name" value="RIFMO-like"/>
</dbReference>
<dbReference type="Pfam" id="PF01494">
    <property type="entry name" value="FAD_binding_3"/>
    <property type="match status" value="1"/>
</dbReference>
<dbReference type="PANTHER" id="PTHR43004:SF19">
    <property type="entry name" value="BINDING MONOOXYGENASE, PUTATIVE (JCVI)-RELATED"/>
    <property type="match status" value="1"/>
</dbReference>
<dbReference type="Proteomes" id="UP000078316">
    <property type="component" value="Unassembled WGS sequence"/>
</dbReference>
<feature type="domain" description="Phenol hydroxylase-like C-terminal dimerisation" evidence="8">
    <location>
        <begin position="445"/>
        <end position="631"/>
    </location>
</feature>
<dbReference type="InterPro" id="IPR036188">
    <property type="entry name" value="FAD/NAD-bd_sf"/>
</dbReference>
<evidence type="ECO:0000256" key="2">
    <source>
        <dbReference type="ARBA" id="ARBA00007801"/>
    </source>
</evidence>
<dbReference type="InterPro" id="IPR038220">
    <property type="entry name" value="PHOX_C_sf"/>
</dbReference>
<dbReference type="SUPFAM" id="SSF54373">
    <property type="entry name" value="FAD-linked reductases, C-terminal domain"/>
    <property type="match status" value="1"/>
</dbReference>
<evidence type="ECO:0000259" key="7">
    <source>
        <dbReference type="Pfam" id="PF01494"/>
    </source>
</evidence>
<evidence type="ECO:0000256" key="1">
    <source>
        <dbReference type="ARBA" id="ARBA00001974"/>
    </source>
</evidence>
<name>A0A179S7K6_9HYPH</name>
<evidence type="ECO:0000256" key="3">
    <source>
        <dbReference type="ARBA" id="ARBA00022630"/>
    </source>
</evidence>
<dbReference type="Pfam" id="PF07976">
    <property type="entry name" value="Phe_hydrox_dim"/>
    <property type="match status" value="1"/>
</dbReference>
<dbReference type="CDD" id="cd02979">
    <property type="entry name" value="PHOX_C"/>
    <property type="match status" value="1"/>
</dbReference>
<dbReference type="InterPro" id="IPR036249">
    <property type="entry name" value="Thioredoxin-like_sf"/>
</dbReference>
<dbReference type="SUPFAM" id="SSF51905">
    <property type="entry name" value="FAD/NAD(P)-binding domain"/>
    <property type="match status" value="1"/>
</dbReference>
<dbReference type="Gene3D" id="3.30.9.10">
    <property type="entry name" value="D-Amino Acid Oxidase, subunit A, domain 2"/>
    <property type="match status" value="1"/>
</dbReference>
<dbReference type="OrthoDB" id="9791689at2"/>
<comment type="cofactor">
    <cofactor evidence="1">
        <name>FAD</name>
        <dbReference type="ChEBI" id="CHEBI:57692"/>
    </cofactor>
</comment>
<gene>
    <name evidence="9" type="ORF">A5481_21310</name>
</gene>
<dbReference type="SUPFAM" id="SSF52833">
    <property type="entry name" value="Thioredoxin-like"/>
    <property type="match status" value="1"/>
</dbReference>
<dbReference type="Gene3D" id="3.40.30.20">
    <property type="match status" value="1"/>
</dbReference>
<sequence length="633" mass="69458">MQFYLDGYAPGDPDIQAPAPDRETGPLPETVDVLIVGTGPAGMLLAAQLSVFPGIRTRIVDRRDGPLQVGQADGVACRTVETFAAFGLSERLVREGYWVNETAFWRPAPDDRGRIARTGRVQDTEDGLSEFPHLIVNQARLLQYLAEFMAKSPTRLAPDYGLDFVTLTVEPEDEHPVVVTLRDAAGAERTVRARYVVGCDGARSRVREAIGAVPQGDFANHAWGVVDMLAVTDFPDIRLKAAIQSAEAGNILLIPREGGYLVRLYVDLGVIDPDNREAFRSITQETVIATAQRVLHPYTLEVKEVAWFAVYQVGQRVTDRFDDIGQDGGDEASRTPRVFIAGDACHTHSAKAGQGMNVSLQDAFNLGWKLAAVLDGRARPELLRTYTVERHAVAQELIDFDKEWSTIMASPPRDAAHPERGGVDPAELQAYFTKSGRYTAGVATRYAPTTCLTADDAHQALATGFAIGMRFHSAPVIRLADARPMQLGHAARADGAWRLYAFADAEGARLDGLMRFLWDGEDSPLRRATPAGADSDSVIDVRAVFQQGHRDLRVEDLPPLLLPRKGRFGLIDYEKAYTPDLATGPDIFDLRGIDRSRGALVVVRPDQFVATVLPLDGHEALAAFFERILLDRR</sequence>
<feature type="domain" description="FAD-binding" evidence="7">
    <location>
        <begin position="31"/>
        <end position="400"/>
    </location>
</feature>
<dbReference type="Gene3D" id="3.50.50.60">
    <property type="entry name" value="FAD/NAD(P)-binding domain"/>
    <property type="match status" value="1"/>
</dbReference>
<evidence type="ECO:0000256" key="5">
    <source>
        <dbReference type="ARBA" id="ARBA00023002"/>
    </source>
</evidence>
<comment type="similarity">
    <text evidence="2">Belongs to the PheA/TfdB FAD monooxygenase family.</text>
</comment>
<evidence type="ECO:0000259" key="8">
    <source>
        <dbReference type="Pfam" id="PF07976"/>
    </source>
</evidence>
<evidence type="ECO:0000313" key="9">
    <source>
        <dbReference type="EMBL" id="OAS20886.1"/>
    </source>
</evidence>
<dbReference type="InterPro" id="IPR002938">
    <property type="entry name" value="FAD-bd"/>
</dbReference>
<evidence type="ECO:0000256" key="4">
    <source>
        <dbReference type="ARBA" id="ARBA00022827"/>
    </source>
</evidence>
<keyword evidence="9" id="KW-0503">Monooxygenase</keyword>
<dbReference type="PRINTS" id="PR00420">
    <property type="entry name" value="RNGMNOXGNASE"/>
</dbReference>
<keyword evidence="3" id="KW-0285">Flavoprotein</keyword>
<dbReference type="InterPro" id="IPR012941">
    <property type="entry name" value="Phe_hydrox_C_dim_dom"/>
</dbReference>